<gene>
    <name evidence="2" type="ORF">Pla163_10490</name>
</gene>
<evidence type="ECO:0000313" key="3">
    <source>
        <dbReference type="Proteomes" id="UP000319342"/>
    </source>
</evidence>
<evidence type="ECO:0008006" key="4">
    <source>
        <dbReference type="Google" id="ProtNLM"/>
    </source>
</evidence>
<feature type="signal peptide" evidence="1">
    <location>
        <begin position="1"/>
        <end position="22"/>
    </location>
</feature>
<reference evidence="2 3" key="1">
    <citation type="submission" date="2019-02" db="EMBL/GenBank/DDBJ databases">
        <title>Deep-cultivation of Planctomycetes and their phenomic and genomic characterization uncovers novel biology.</title>
        <authorList>
            <person name="Wiegand S."/>
            <person name="Jogler M."/>
            <person name="Boedeker C."/>
            <person name="Pinto D."/>
            <person name="Vollmers J."/>
            <person name="Rivas-Marin E."/>
            <person name="Kohn T."/>
            <person name="Peeters S.H."/>
            <person name="Heuer A."/>
            <person name="Rast P."/>
            <person name="Oberbeckmann S."/>
            <person name="Bunk B."/>
            <person name="Jeske O."/>
            <person name="Meyerdierks A."/>
            <person name="Storesund J.E."/>
            <person name="Kallscheuer N."/>
            <person name="Luecker S."/>
            <person name="Lage O.M."/>
            <person name="Pohl T."/>
            <person name="Merkel B.J."/>
            <person name="Hornburger P."/>
            <person name="Mueller R.-W."/>
            <person name="Bruemmer F."/>
            <person name="Labrenz M."/>
            <person name="Spormann A.M."/>
            <person name="Op den Camp H."/>
            <person name="Overmann J."/>
            <person name="Amann R."/>
            <person name="Jetten M.S.M."/>
            <person name="Mascher T."/>
            <person name="Medema M.H."/>
            <person name="Devos D.P."/>
            <person name="Kaster A.-K."/>
            <person name="Ovreas L."/>
            <person name="Rohde M."/>
            <person name="Galperin M.Y."/>
            <person name="Jogler C."/>
        </authorList>
    </citation>
    <scope>NUCLEOTIDE SEQUENCE [LARGE SCALE GENOMIC DNA]</scope>
    <source>
        <strain evidence="2 3">Pla163</strain>
    </source>
</reference>
<dbReference type="NCBIfam" id="NF033679">
    <property type="entry name" value="DNRLRE_dom"/>
    <property type="match status" value="1"/>
</dbReference>
<name>A0A518CXK3_9BACT</name>
<protein>
    <recommendedName>
        <fullName evidence="4">DNRLRE domain-containing protein</fullName>
    </recommendedName>
</protein>
<dbReference type="RefSeq" id="WP_419186340.1">
    <property type="nucleotide sequence ID" value="NZ_CP036290.1"/>
</dbReference>
<sequence precursor="true">MSPLHAPTVLAAFVLLAPLAAADEVTLAPTSDTTLYSESEGLANGAGQHLFAGATGALDLRRAPVRFDVAAALPAGATITGVELELTMSKSTAGATFVAVHRLTQDWGAAGSDADGNEGQGTIALTGDATWGYRFFTTDAWTTPGGDFVATASASTLVGGIGRYTWASTPALVADVQAWLDGTAPDHGWIVLGDESGDQSAKRFDSVDNPTPANRPSLVITFDPPCPPALALQTVRTGVPANPAALLPSSINGPALGSTWAPRIDHTTFVPGAVLDVLVLTAVGTNVPSPVGTLLCDLSGANYLYYATPGQPFDLPVPDDCAFVGLTGCVQGGSVDITGALFATNALDFTVGTF</sequence>
<accession>A0A518CXK3</accession>
<organism evidence="2 3">
    <name type="scientific">Rohdeia mirabilis</name>
    <dbReference type="NCBI Taxonomy" id="2528008"/>
    <lineage>
        <taxon>Bacteria</taxon>
        <taxon>Pseudomonadati</taxon>
        <taxon>Planctomycetota</taxon>
        <taxon>Planctomycetia</taxon>
        <taxon>Planctomycetia incertae sedis</taxon>
        <taxon>Rohdeia</taxon>
    </lineage>
</organism>
<proteinExistence type="predicted"/>
<feature type="chain" id="PRO_5021727202" description="DNRLRE domain-containing protein" evidence="1">
    <location>
        <begin position="23"/>
        <end position="354"/>
    </location>
</feature>
<keyword evidence="3" id="KW-1185">Reference proteome</keyword>
<dbReference type="AlphaFoldDB" id="A0A518CXK3"/>
<dbReference type="EMBL" id="CP036290">
    <property type="protein sequence ID" value="QDU83948.1"/>
    <property type="molecule type" value="Genomic_DNA"/>
</dbReference>
<dbReference type="Proteomes" id="UP000319342">
    <property type="component" value="Chromosome"/>
</dbReference>
<evidence type="ECO:0000313" key="2">
    <source>
        <dbReference type="EMBL" id="QDU83948.1"/>
    </source>
</evidence>
<keyword evidence="1" id="KW-0732">Signal</keyword>
<evidence type="ECO:0000256" key="1">
    <source>
        <dbReference type="SAM" id="SignalP"/>
    </source>
</evidence>